<accession>A0A315URA5</accession>
<organism evidence="4 5">
    <name type="scientific">Gambusia affinis</name>
    <name type="common">Western mosquitofish</name>
    <name type="synonym">Heterandria affinis</name>
    <dbReference type="NCBI Taxonomy" id="33528"/>
    <lineage>
        <taxon>Eukaryota</taxon>
        <taxon>Metazoa</taxon>
        <taxon>Chordata</taxon>
        <taxon>Craniata</taxon>
        <taxon>Vertebrata</taxon>
        <taxon>Euteleostomi</taxon>
        <taxon>Actinopterygii</taxon>
        <taxon>Neopterygii</taxon>
        <taxon>Teleostei</taxon>
        <taxon>Neoteleostei</taxon>
        <taxon>Acanthomorphata</taxon>
        <taxon>Ovalentaria</taxon>
        <taxon>Atherinomorphae</taxon>
        <taxon>Cyprinodontiformes</taxon>
        <taxon>Poeciliidae</taxon>
        <taxon>Poeciliinae</taxon>
        <taxon>Gambusia</taxon>
    </lineage>
</organism>
<dbReference type="GO" id="GO:0004520">
    <property type="term" value="F:DNA endonuclease activity"/>
    <property type="evidence" value="ECO:0007669"/>
    <property type="project" value="TreeGrafter"/>
</dbReference>
<dbReference type="PANTHER" id="PTHR16171:SF13">
    <property type="entry name" value="BASIC IMMUNOGLOBULIN-LIKE VARIABLE MOTIF-CONTAINING PROTEIN"/>
    <property type="match status" value="1"/>
</dbReference>
<dbReference type="EMBL" id="NHOQ01002838">
    <property type="protein sequence ID" value="PWA14468.1"/>
    <property type="molecule type" value="Genomic_DNA"/>
</dbReference>
<reference evidence="4 5" key="1">
    <citation type="journal article" date="2018" name="G3 (Bethesda)">
        <title>A High-Quality Reference Genome for the Invasive Mosquitofish Gambusia affinis Using a Chicago Library.</title>
        <authorList>
            <person name="Hoffberg S.L."/>
            <person name="Troendle N.J."/>
            <person name="Glenn T.C."/>
            <person name="Mahmud O."/>
            <person name="Louha S."/>
            <person name="Chalopin D."/>
            <person name="Bennetzen J.L."/>
            <person name="Mauricio R."/>
        </authorList>
    </citation>
    <scope>NUCLEOTIDE SEQUENCE [LARGE SCALE GENOMIC DNA]</scope>
    <source>
        <strain evidence="4">NE01/NJP1002.9</strain>
        <tissue evidence="4">Muscle</tissue>
    </source>
</reference>
<proteinExistence type="predicted"/>
<dbReference type="STRING" id="33528.ENSGAFP00000025648"/>
<dbReference type="GO" id="GO:0003697">
    <property type="term" value="F:single-stranded DNA binding"/>
    <property type="evidence" value="ECO:0007669"/>
    <property type="project" value="TreeGrafter"/>
</dbReference>
<evidence type="ECO:0000313" key="4">
    <source>
        <dbReference type="EMBL" id="PWA14468.1"/>
    </source>
</evidence>
<feature type="region of interest" description="Disordered" evidence="3">
    <location>
        <begin position="473"/>
        <end position="536"/>
    </location>
</feature>
<keyword evidence="2" id="KW-0539">Nucleus</keyword>
<name>A0A315URA5_GAMAF</name>
<feature type="region of interest" description="Disordered" evidence="3">
    <location>
        <begin position="27"/>
        <end position="81"/>
    </location>
</feature>
<evidence type="ECO:0000313" key="5">
    <source>
        <dbReference type="Proteomes" id="UP000250572"/>
    </source>
</evidence>
<sequence length="536" mass="60506">MDKRTFHRQDADYSILGILALLFYPQRRRPHSRPPPSSIIARSAPMPNTSEGQAANLPRPAEHSELQRPAEREEEEDHGLISSLARDAARLRRASSAELHLQWTCPVTHSREKFYTVCSDYALLNQAASVYCCPPKVTRNKQEDGAPHGKPKASSDFSGGHIGGGPVGSDGDCDVDELSSGHAKPLLAWEIDTADFNTVFTRNIRTSNGKKCSSKKMRASDRPSRNLQDVPVLASLEEIKQRKVLDLRRWYCISRPQYKTSCGISSLVSCWNFLYSTLGAGSLSPISQEEALHILGFQPPFEDIKFGPFTGNATLMRWFRQLNDNFRVRGCSYILYKPHGKHKTAGETAEGALMKLTQGLKDESMAYIYHCQNHYFCPVGFEATPLKAAKAYRWMDIVTDLNTQNPEYLDIRHTERGLQRRKTKKWCLAEPRVSQVGGNLHCIMAFQRVNWQKLGPWALNLENLCHDFHQPASDRAHGSVADDSEERTPSKRLAQLGRSHSMGSQRDTCSWKRLSNTTEYRQRGSPESDLEEDITD</sequence>
<evidence type="ECO:0000256" key="2">
    <source>
        <dbReference type="ARBA" id="ARBA00023242"/>
    </source>
</evidence>
<feature type="compositionally biased region" description="Polar residues" evidence="3">
    <location>
        <begin position="501"/>
        <end position="519"/>
    </location>
</feature>
<feature type="compositionally biased region" description="Basic and acidic residues" evidence="3">
    <location>
        <begin position="60"/>
        <end position="71"/>
    </location>
</feature>
<protein>
    <submittedName>
        <fullName evidence="4">Uncharacterized protein</fullName>
    </submittedName>
</protein>
<gene>
    <name evidence="4" type="ORF">CCH79_00011107</name>
</gene>
<evidence type="ECO:0000256" key="3">
    <source>
        <dbReference type="SAM" id="MobiDB-lite"/>
    </source>
</evidence>
<feature type="region of interest" description="Disordered" evidence="3">
    <location>
        <begin position="140"/>
        <end position="163"/>
    </location>
</feature>
<keyword evidence="5" id="KW-1185">Reference proteome</keyword>
<dbReference type="AlphaFoldDB" id="A0A315URA5"/>
<dbReference type="Proteomes" id="UP000250572">
    <property type="component" value="Unassembled WGS sequence"/>
</dbReference>
<comment type="subcellular location">
    <subcellularLocation>
        <location evidence="1">Nucleus</location>
    </subcellularLocation>
</comment>
<comment type="caution">
    <text evidence="4">The sequence shown here is derived from an EMBL/GenBank/DDBJ whole genome shotgun (WGS) entry which is preliminary data.</text>
</comment>
<dbReference type="PANTHER" id="PTHR16171">
    <property type="entry name" value="DNA REPAIR PROTEIN COMPLEMENTING XP-G CELLS-RELATED"/>
    <property type="match status" value="1"/>
</dbReference>
<dbReference type="GO" id="GO:0005634">
    <property type="term" value="C:nucleus"/>
    <property type="evidence" value="ECO:0007669"/>
    <property type="project" value="UniProtKB-SubCell"/>
</dbReference>
<evidence type="ECO:0000256" key="1">
    <source>
        <dbReference type="ARBA" id="ARBA00004123"/>
    </source>
</evidence>